<evidence type="ECO:0000256" key="7">
    <source>
        <dbReference type="SAM" id="Phobius"/>
    </source>
</evidence>
<keyword evidence="3 7" id="KW-0812">Transmembrane</keyword>
<dbReference type="GO" id="GO:0055085">
    <property type="term" value="P:transmembrane transport"/>
    <property type="evidence" value="ECO:0007669"/>
    <property type="project" value="InterPro"/>
</dbReference>
<feature type="domain" description="p-hydroxybenzoic acid efflux pump subunit AaeA-like beta-barrel" evidence="9">
    <location>
        <begin position="250"/>
        <end position="334"/>
    </location>
</feature>
<dbReference type="OrthoDB" id="9811754at2"/>
<dbReference type="InterPro" id="IPR058625">
    <property type="entry name" value="MdtA-like_BSH"/>
</dbReference>
<dbReference type="Pfam" id="PF25963">
    <property type="entry name" value="Beta-barrel_AAEA"/>
    <property type="match status" value="1"/>
</dbReference>
<accession>A0A1H8XNS5</accession>
<dbReference type="PANTHER" id="PTHR30386:SF26">
    <property type="entry name" value="TRANSPORT PROTEIN COMB"/>
    <property type="match status" value="1"/>
</dbReference>
<sequence length="350" mass="37631">MKLSPRYIGIGLAALIIILGAGFYYYSHRHDIATDSATIEGHSVVVSPKVQGYVKHVYVQDNQLVKAGEVLLEIDPTDYQLRRDHAKAALAAARAALAAAVHNSETTTISAPANEAATSAQVASAQAVWEKSASDRQRMESLFAAGACSQQQWDQAIATEKSDRAALEKLRADLKSASTAPTVIAASRNTIEQLQAQVTQAESDLAQAESDVANTKVMAPMDGRMIKSNIELGNYVQTGQQVASLIGTDLWVVANFKETQLEHMQPGQSVDIRIDAYPDVVLQGKVDSFQSGTGSRFSLFPAENATGNFVKIVQRVPVKILFDASPDVQLHLGPGMSVVPTVHTESMDTK</sequence>
<dbReference type="PRINTS" id="PR01490">
    <property type="entry name" value="RTXTOXIND"/>
</dbReference>
<gene>
    <name evidence="10" type="ORF">SAMN04490178_12666</name>
</gene>
<dbReference type="SUPFAM" id="SSF111369">
    <property type="entry name" value="HlyD-like secretion proteins"/>
    <property type="match status" value="3"/>
</dbReference>
<dbReference type="RefSeq" id="WP_091750531.1">
    <property type="nucleotide sequence ID" value="NZ_FODY01000026.1"/>
</dbReference>
<dbReference type="Proteomes" id="UP000198847">
    <property type="component" value="Unassembled WGS sequence"/>
</dbReference>
<dbReference type="AlphaFoldDB" id="A0A1H8XNS5"/>
<evidence type="ECO:0000313" key="11">
    <source>
        <dbReference type="Proteomes" id="UP000198847"/>
    </source>
</evidence>
<dbReference type="InterPro" id="IPR058634">
    <property type="entry name" value="AaeA-lik-b-barrel"/>
</dbReference>
<evidence type="ECO:0000256" key="1">
    <source>
        <dbReference type="ARBA" id="ARBA00004167"/>
    </source>
</evidence>
<keyword evidence="11" id="KW-1185">Reference proteome</keyword>
<dbReference type="GO" id="GO:0016020">
    <property type="term" value="C:membrane"/>
    <property type="evidence" value="ECO:0007669"/>
    <property type="project" value="UniProtKB-SubCell"/>
</dbReference>
<dbReference type="Gene3D" id="2.40.30.170">
    <property type="match status" value="1"/>
</dbReference>
<evidence type="ECO:0000259" key="9">
    <source>
        <dbReference type="Pfam" id="PF25963"/>
    </source>
</evidence>
<evidence type="ECO:0000256" key="3">
    <source>
        <dbReference type="ARBA" id="ARBA00022692"/>
    </source>
</evidence>
<evidence type="ECO:0000313" key="10">
    <source>
        <dbReference type="EMBL" id="SEP41457.1"/>
    </source>
</evidence>
<evidence type="ECO:0000256" key="6">
    <source>
        <dbReference type="SAM" id="Coils"/>
    </source>
</evidence>
<evidence type="ECO:0000256" key="5">
    <source>
        <dbReference type="ARBA" id="ARBA00023136"/>
    </source>
</evidence>
<reference evidence="10 11" key="1">
    <citation type="submission" date="2016-10" db="EMBL/GenBank/DDBJ databases">
        <authorList>
            <person name="de Groot N.N."/>
        </authorList>
    </citation>
    <scope>NUCLEOTIDE SEQUENCE [LARGE SCALE GENOMIC DNA]</scope>
    <source>
        <strain evidence="10 11">DSM 13305</strain>
    </source>
</reference>
<dbReference type="InterPro" id="IPR050739">
    <property type="entry name" value="MFP"/>
</dbReference>
<dbReference type="Pfam" id="PF25917">
    <property type="entry name" value="BSH_RND"/>
    <property type="match status" value="1"/>
</dbReference>
<evidence type="ECO:0000256" key="4">
    <source>
        <dbReference type="ARBA" id="ARBA00022989"/>
    </source>
</evidence>
<evidence type="ECO:0000259" key="8">
    <source>
        <dbReference type="Pfam" id="PF25917"/>
    </source>
</evidence>
<name>A0A1H8XNS5_9FIRM</name>
<dbReference type="EMBL" id="FODY01000026">
    <property type="protein sequence ID" value="SEP41457.1"/>
    <property type="molecule type" value="Genomic_DNA"/>
</dbReference>
<comment type="similarity">
    <text evidence="2">Belongs to the membrane fusion protein (MFP) (TC 8.A.1) family.</text>
</comment>
<dbReference type="Gene3D" id="1.10.287.470">
    <property type="entry name" value="Helix hairpin bin"/>
    <property type="match status" value="1"/>
</dbReference>
<feature type="transmembrane region" description="Helical" evidence="7">
    <location>
        <begin position="7"/>
        <end position="26"/>
    </location>
</feature>
<dbReference type="PANTHER" id="PTHR30386">
    <property type="entry name" value="MEMBRANE FUSION SUBUNIT OF EMRAB-TOLC MULTIDRUG EFFLUX PUMP"/>
    <property type="match status" value="1"/>
</dbReference>
<dbReference type="Gene3D" id="2.40.50.100">
    <property type="match status" value="1"/>
</dbReference>
<comment type="subcellular location">
    <subcellularLocation>
        <location evidence="1">Membrane</location>
        <topology evidence="1">Single-pass membrane protein</topology>
    </subcellularLocation>
</comment>
<dbReference type="STRING" id="112903.SAMN04490178_12666"/>
<keyword evidence="5 7" id="KW-0472">Membrane</keyword>
<feature type="coiled-coil region" evidence="6">
    <location>
        <begin position="184"/>
        <end position="218"/>
    </location>
</feature>
<protein>
    <submittedName>
        <fullName evidence="10">Membrane fusion protein, multidrug efflux system</fullName>
    </submittedName>
</protein>
<organism evidence="10 11">
    <name type="scientific">Propionispora vibrioides</name>
    <dbReference type="NCBI Taxonomy" id="112903"/>
    <lineage>
        <taxon>Bacteria</taxon>
        <taxon>Bacillati</taxon>
        <taxon>Bacillota</taxon>
        <taxon>Negativicutes</taxon>
        <taxon>Selenomonadales</taxon>
        <taxon>Sporomusaceae</taxon>
        <taxon>Propionispora</taxon>
    </lineage>
</organism>
<evidence type="ECO:0000256" key="2">
    <source>
        <dbReference type="ARBA" id="ARBA00009477"/>
    </source>
</evidence>
<keyword evidence="6" id="KW-0175">Coiled coil</keyword>
<keyword evidence="4 7" id="KW-1133">Transmembrane helix</keyword>
<feature type="domain" description="Multidrug resistance protein MdtA-like barrel-sandwich hybrid" evidence="8">
    <location>
        <begin position="44"/>
        <end position="244"/>
    </location>
</feature>
<proteinExistence type="inferred from homology"/>